<dbReference type="Pfam" id="PF02537">
    <property type="entry name" value="CRCB"/>
    <property type="match status" value="1"/>
</dbReference>
<evidence type="ECO:0000256" key="9">
    <source>
        <dbReference type="ARBA" id="ARBA00023303"/>
    </source>
</evidence>
<evidence type="ECO:0000256" key="4">
    <source>
        <dbReference type="ARBA" id="ARBA00022692"/>
    </source>
</evidence>
<proteinExistence type="inferred from homology"/>
<sequence>MLPLLLVAAGGALGGVLRVALSNAVARRFPPPFPWGTLVVNLSGAFVAGAWLGHHGLPQGEADLAWLLVVGGLLGGYTTVSSFSLQTLALWQQGKGVKALCNGVATLYGGLLAAALGAALFGGLTP</sequence>
<feature type="transmembrane region" description="Helical" evidence="12">
    <location>
        <begin position="64"/>
        <end position="85"/>
    </location>
</feature>
<evidence type="ECO:0000313" key="13">
    <source>
        <dbReference type="EMBL" id="MCS2609739.1"/>
    </source>
</evidence>
<evidence type="ECO:0000313" key="14">
    <source>
        <dbReference type="Proteomes" id="UP001165542"/>
    </source>
</evidence>
<keyword evidence="2 12" id="KW-1003">Cell membrane</keyword>
<keyword evidence="9 12" id="KW-0407">Ion channel</keyword>
<name>A0ABT2EGJ1_9GAMM</name>
<dbReference type="HAMAP" id="MF_00454">
    <property type="entry name" value="FluC"/>
    <property type="match status" value="1"/>
</dbReference>
<keyword evidence="4 12" id="KW-0812">Transmembrane</keyword>
<evidence type="ECO:0000256" key="12">
    <source>
        <dbReference type="HAMAP-Rule" id="MF_00454"/>
    </source>
</evidence>
<comment type="subcellular location">
    <subcellularLocation>
        <location evidence="1 12">Cell membrane</location>
        <topology evidence="1 12">Multi-pass membrane protein</topology>
    </subcellularLocation>
</comment>
<accession>A0ABT2EGJ1</accession>
<reference evidence="13" key="1">
    <citation type="submission" date="2021-11" db="EMBL/GenBank/DDBJ databases">
        <title>Halomonas sp., isolated from a coastal aquaculture zone in Dongshan Bay.</title>
        <authorList>
            <person name="Lin W."/>
        </authorList>
    </citation>
    <scope>NUCLEOTIDE SEQUENCE</scope>
    <source>
        <strain evidence="13">Yzlin-01</strain>
    </source>
</reference>
<evidence type="ECO:0000256" key="6">
    <source>
        <dbReference type="ARBA" id="ARBA00023053"/>
    </source>
</evidence>
<comment type="similarity">
    <text evidence="10 12">Belongs to the fluoride channel Fluc/FEX (TC 1.A.43) family.</text>
</comment>
<keyword evidence="6 12" id="KW-0915">Sodium</keyword>
<comment type="catalytic activity">
    <reaction evidence="11">
        <text>fluoride(in) = fluoride(out)</text>
        <dbReference type="Rhea" id="RHEA:76159"/>
        <dbReference type="ChEBI" id="CHEBI:17051"/>
    </reaction>
    <physiologicalReaction direction="left-to-right" evidence="11">
        <dbReference type="Rhea" id="RHEA:76160"/>
    </physiologicalReaction>
</comment>
<evidence type="ECO:0000256" key="1">
    <source>
        <dbReference type="ARBA" id="ARBA00004651"/>
    </source>
</evidence>
<protein>
    <recommendedName>
        <fullName evidence="12">Fluoride-specific ion channel FluC</fullName>
    </recommendedName>
</protein>
<comment type="caution">
    <text evidence="13">The sequence shown here is derived from an EMBL/GenBank/DDBJ whole genome shotgun (WGS) entry which is preliminary data.</text>
</comment>
<feature type="binding site" evidence="12">
    <location>
        <position position="75"/>
    </location>
    <ligand>
        <name>Na(+)</name>
        <dbReference type="ChEBI" id="CHEBI:29101"/>
        <note>structural</note>
    </ligand>
</feature>
<dbReference type="PANTHER" id="PTHR28259">
    <property type="entry name" value="FLUORIDE EXPORT PROTEIN 1-RELATED"/>
    <property type="match status" value="1"/>
</dbReference>
<evidence type="ECO:0000256" key="3">
    <source>
        <dbReference type="ARBA" id="ARBA00022519"/>
    </source>
</evidence>
<dbReference type="EMBL" id="JAJISC010000004">
    <property type="protein sequence ID" value="MCS2609739.1"/>
    <property type="molecule type" value="Genomic_DNA"/>
</dbReference>
<evidence type="ECO:0000256" key="8">
    <source>
        <dbReference type="ARBA" id="ARBA00023136"/>
    </source>
</evidence>
<dbReference type="InterPro" id="IPR003691">
    <property type="entry name" value="FluC"/>
</dbReference>
<keyword evidence="8 12" id="KW-0472">Membrane</keyword>
<keyword evidence="3" id="KW-0997">Cell inner membrane</keyword>
<dbReference type="PANTHER" id="PTHR28259:SF1">
    <property type="entry name" value="FLUORIDE EXPORT PROTEIN 1-RELATED"/>
    <property type="match status" value="1"/>
</dbReference>
<feature type="transmembrane region" description="Helical" evidence="12">
    <location>
        <begin position="32"/>
        <end position="52"/>
    </location>
</feature>
<dbReference type="Proteomes" id="UP001165542">
    <property type="component" value="Unassembled WGS sequence"/>
</dbReference>
<keyword evidence="14" id="KW-1185">Reference proteome</keyword>
<evidence type="ECO:0000256" key="11">
    <source>
        <dbReference type="ARBA" id="ARBA00035585"/>
    </source>
</evidence>
<comment type="activity regulation">
    <text evidence="12">Na(+) is not transported, but it plays an essential structural role and its presence is essential for fluoride channel function.</text>
</comment>
<evidence type="ECO:0000256" key="2">
    <source>
        <dbReference type="ARBA" id="ARBA00022475"/>
    </source>
</evidence>
<keyword evidence="12" id="KW-0813">Transport</keyword>
<keyword evidence="5 12" id="KW-1133">Transmembrane helix</keyword>
<feature type="binding site" evidence="12">
    <location>
        <position position="78"/>
    </location>
    <ligand>
        <name>Na(+)</name>
        <dbReference type="ChEBI" id="CHEBI:29101"/>
        <note>structural</note>
    </ligand>
</feature>
<keyword evidence="12" id="KW-0479">Metal-binding</keyword>
<evidence type="ECO:0000256" key="5">
    <source>
        <dbReference type="ARBA" id="ARBA00022989"/>
    </source>
</evidence>
<feature type="transmembrane region" description="Helical" evidence="12">
    <location>
        <begin position="105"/>
        <end position="124"/>
    </location>
</feature>
<gene>
    <name evidence="12" type="primary">fluC</name>
    <name evidence="12" type="synonym">crcB</name>
    <name evidence="13" type="ORF">LLY24_10470</name>
</gene>
<keyword evidence="7 12" id="KW-0406">Ion transport</keyword>
<evidence type="ECO:0000256" key="10">
    <source>
        <dbReference type="ARBA" id="ARBA00035120"/>
    </source>
</evidence>
<comment type="function">
    <text evidence="12">Fluoride-specific ion channel. Important for reducing fluoride concentration in the cell, thus reducing its toxicity.</text>
</comment>
<organism evidence="13 14">
    <name type="scientific">Halomonas dongshanensis</name>
    <dbReference type="NCBI Taxonomy" id="2890835"/>
    <lineage>
        <taxon>Bacteria</taxon>
        <taxon>Pseudomonadati</taxon>
        <taxon>Pseudomonadota</taxon>
        <taxon>Gammaproteobacteria</taxon>
        <taxon>Oceanospirillales</taxon>
        <taxon>Halomonadaceae</taxon>
        <taxon>Halomonas</taxon>
    </lineage>
</organism>
<evidence type="ECO:0000256" key="7">
    <source>
        <dbReference type="ARBA" id="ARBA00023065"/>
    </source>
</evidence>